<keyword evidence="1" id="KW-0378">Hydrolase</keyword>
<dbReference type="Gene3D" id="3.30.1330.40">
    <property type="entry name" value="RutC-like"/>
    <property type="match status" value="1"/>
</dbReference>
<organism evidence="1 2">
    <name type="scientific">Hyphobacterium marinum</name>
    <dbReference type="NCBI Taxonomy" id="3116574"/>
    <lineage>
        <taxon>Bacteria</taxon>
        <taxon>Pseudomonadati</taxon>
        <taxon>Pseudomonadota</taxon>
        <taxon>Alphaproteobacteria</taxon>
        <taxon>Maricaulales</taxon>
        <taxon>Maricaulaceae</taxon>
        <taxon>Hyphobacterium</taxon>
    </lineage>
</organism>
<dbReference type="SUPFAM" id="SSF55298">
    <property type="entry name" value="YjgF-like"/>
    <property type="match status" value="1"/>
</dbReference>
<proteinExistence type="predicted"/>
<gene>
    <name evidence="1" type="ORF">V0U35_13630</name>
</gene>
<dbReference type="GO" id="GO:0016787">
    <property type="term" value="F:hydrolase activity"/>
    <property type="evidence" value="ECO:0007669"/>
    <property type="project" value="UniProtKB-KW"/>
</dbReference>
<dbReference type="Pfam" id="PF01042">
    <property type="entry name" value="Ribonuc_L-PSP"/>
    <property type="match status" value="1"/>
</dbReference>
<keyword evidence="2" id="KW-1185">Reference proteome</keyword>
<dbReference type="Proteomes" id="UP001310692">
    <property type="component" value="Unassembled WGS sequence"/>
</dbReference>
<sequence>MSGVQRVSTGAPWEARVGYCRAVRSGPHVWVAGTVAVGGDGQVHGPGDIEAQARRCIAIIAGALEQVGADLSHVVRTRAFATDMSADAQAAFARAHSAAFGAHPPVATLVGVAALAAPEYLIEIEADAFVSGS</sequence>
<dbReference type="EMBL" id="JAZDRO010000009">
    <property type="protein sequence ID" value="MEE2567718.1"/>
    <property type="molecule type" value="Genomic_DNA"/>
</dbReference>
<name>A0ABU7M1R6_9PROT</name>
<accession>A0ABU7M1R6</accession>
<protein>
    <submittedName>
        <fullName evidence="1">Rid family hydrolase</fullName>
    </submittedName>
</protein>
<comment type="caution">
    <text evidence="1">The sequence shown here is derived from an EMBL/GenBank/DDBJ whole genome shotgun (WGS) entry which is preliminary data.</text>
</comment>
<evidence type="ECO:0000313" key="2">
    <source>
        <dbReference type="Proteomes" id="UP001310692"/>
    </source>
</evidence>
<dbReference type="InterPro" id="IPR035959">
    <property type="entry name" value="RutC-like_sf"/>
</dbReference>
<reference evidence="1 2" key="1">
    <citation type="submission" date="2024-01" db="EMBL/GenBank/DDBJ databases">
        <title>Hyphobacterium bacterium isolated from marine sediment.</title>
        <authorList>
            <person name="Zhao S."/>
        </authorList>
    </citation>
    <scope>NUCLEOTIDE SEQUENCE [LARGE SCALE GENOMIC DNA]</scope>
    <source>
        <strain evidence="1 2">Y60-23</strain>
    </source>
</reference>
<dbReference type="RefSeq" id="WP_330197304.1">
    <property type="nucleotide sequence ID" value="NZ_JAZDRO010000009.1"/>
</dbReference>
<dbReference type="PANTHER" id="PTHR43857">
    <property type="entry name" value="BLR7761 PROTEIN"/>
    <property type="match status" value="1"/>
</dbReference>
<dbReference type="InterPro" id="IPR006175">
    <property type="entry name" value="YjgF/YER057c/UK114"/>
</dbReference>
<dbReference type="PANTHER" id="PTHR43857:SF1">
    <property type="entry name" value="YJGH FAMILY PROTEIN"/>
    <property type="match status" value="1"/>
</dbReference>
<evidence type="ECO:0000313" key="1">
    <source>
        <dbReference type="EMBL" id="MEE2567718.1"/>
    </source>
</evidence>